<dbReference type="SUPFAM" id="SSF56300">
    <property type="entry name" value="Metallo-dependent phosphatases"/>
    <property type="match status" value="1"/>
</dbReference>
<evidence type="ECO:0000313" key="15">
    <source>
        <dbReference type="Proteomes" id="UP000622547"/>
    </source>
</evidence>
<evidence type="ECO:0000256" key="10">
    <source>
        <dbReference type="ARBA" id="ARBA00023268"/>
    </source>
</evidence>
<keyword evidence="8 11" id="KW-0547">Nucleotide-binding</keyword>
<comment type="catalytic activity">
    <reaction evidence="2">
        <text>a nucleoside 2',3'-cyclic phosphate + H2O = a nucleoside 3'-phosphate + H(+)</text>
        <dbReference type="Rhea" id="RHEA:19621"/>
        <dbReference type="ChEBI" id="CHEBI:15377"/>
        <dbReference type="ChEBI" id="CHEBI:15378"/>
        <dbReference type="ChEBI" id="CHEBI:66949"/>
        <dbReference type="ChEBI" id="CHEBI:66954"/>
        <dbReference type="EC" id="3.1.4.16"/>
    </reaction>
</comment>
<feature type="domain" description="5'-Nucleotidase C-terminal" evidence="13">
    <location>
        <begin position="368"/>
        <end position="547"/>
    </location>
</feature>
<evidence type="ECO:0000313" key="14">
    <source>
        <dbReference type="EMBL" id="GII41689.1"/>
    </source>
</evidence>
<evidence type="ECO:0000256" key="11">
    <source>
        <dbReference type="RuleBase" id="RU362119"/>
    </source>
</evidence>
<evidence type="ECO:0000256" key="4">
    <source>
        <dbReference type="ARBA" id="ARBA00004196"/>
    </source>
</evidence>
<dbReference type="CDD" id="cd07410">
    <property type="entry name" value="MPP_CpdB_N"/>
    <property type="match status" value="1"/>
</dbReference>
<dbReference type="AlphaFoldDB" id="A0A8J3XHV0"/>
<keyword evidence="7 11" id="KW-0732">Signal</keyword>
<keyword evidence="6" id="KW-0479">Metal-binding</keyword>
<dbReference type="InterPro" id="IPR041827">
    <property type="entry name" value="CpdB_N"/>
</dbReference>
<dbReference type="InterPro" id="IPR006146">
    <property type="entry name" value="5'-Nucleotdase_CS"/>
</dbReference>
<dbReference type="PANTHER" id="PTHR11575:SF6">
    <property type="entry name" value="2',3'-CYCLIC-NUCLEOTIDE 2'-PHOSPHODIESTERASE_3'-NUCLEOTIDASE"/>
    <property type="match status" value="1"/>
</dbReference>
<evidence type="ECO:0000256" key="1">
    <source>
        <dbReference type="ARBA" id="ARBA00000527"/>
    </source>
</evidence>
<evidence type="ECO:0000259" key="12">
    <source>
        <dbReference type="Pfam" id="PF00149"/>
    </source>
</evidence>
<comment type="caution">
    <text evidence="14">The sequence shown here is derived from an EMBL/GenBank/DDBJ whole genome shotgun (WGS) entry which is preliminary data.</text>
</comment>
<dbReference type="InterPro" id="IPR029052">
    <property type="entry name" value="Metallo-depent_PP-like"/>
</dbReference>
<dbReference type="EMBL" id="BOOP01000035">
    <property type="protein sequence ID" value="GII41689.1"/>
    <property type="molecule type" value="Genomic_DNA"/>
</dbReference>
<dbReference type="GO" id="GO:0030288">
    <property type="term" value="C:outer membrane-bounded periplasmic space"/>
    <property type="evidence" value="ECO:0007669"/>
    <property type="project" value="TreeGrafter"/>
</dbReference>
<dbReference type="PRINTS" id="PR01607">
    <property type="entry name" value="APYRASEFAMLY"/>
</dbReference>
<evidence type="ECO:0000256" key="9">
    <source>
        <dbReference type="ARBA" id="ARBA00022801"/>
    </source>
</evidence>
<dbReference type="Gene3D" id="3.60.21.10">
    <property type="match status" value="1"/>
</dbReference>
<evidence type="ECO:0000256" key="7">
    <source>
        <dbReference type="ARBA" id="ARBA00022729"/>
    </source>
</evidence>
<feature type="chain" id="PRO_5035337467" evidence="11">
    <location>
        <begin position="30"/>
        <end position="594"/>
    </location>
</feature>
<reference evidence="14 15" key="1">
    <citation type="submission" date="2021-01" db="EMBL/GenBank/DDBJ databases">
        <title>Whole genome shotgun sequence of Planotetraspora phitsanulokensis NBRC 104273.</title>
        <authorList>
            <person name="Komaki H."/>
            <person name="Tamura T."/>
        </authorList>
    </citation>
    <scope>NUCLEOTIDE SEQUENCE [LARGE SCALE GENOMIC DNA]</scope>
    <source>
        <strain evidence="14 15">NBRC 104273</strain>
    </source>
</reference>
<comment type="catalytic activity">
    <reaction evidence="1">
        <text>a ribonucleoside 3'-phosphate + H2O = a ribonucleoside + phosphate</text>
        <dbReference type="Rhea" id="RHEA:10144"/>
        <dbReference type="ChEBI" id="CHEBI:13197"/>
        <dbReference type="ChEBI" id="CHEBI:15377"/>
        <dbReference type="ChEBI" id="CHEBI:18254"/>
        <dbReference type="ChEBI" id="CHEBI:43474"/>
        <dbReference type="EC" id="3.1.3.6"/>
    </reaction>
</comment>
<evidence type="ECO:0000256" key="2">
    <source>
        <dbReference type="ARBA" id="ARBA00001730"/>
    </source>
</evidence>
<dbReference type="RefSeq" id="WP_204077134.1">
    <property type="nucleotide sequence ID" value="NZ_BAABHI010000044.1"/>
</dbReference>
<evidence type="ECO:0000256" key="5">
    <source>
        <dbReference type="ARBA" id="ARBA00006654"/>
    </source>
</evidence>
<feature type="signal peptide" evidence="11">
    <location>
        <begin position="1"/>
        <end position="29"/>
    </location>
</feature>
<dbReference type="Proteomes" id="UP000622547">
    <property type="component" value="Unassembled WGS sequence"/>
</dbReference>
<dbReference type="GO" id="GO:0009166">
    <property type="term" value="P:nucleotide catabolic process"/>
    <property type="evidence" value="ECO:0007669"/>
    <property type="project" value="InterPro"/>
</dbReference>
<keyword evidence="10" id="KW-0511">Multifunctional enzyme</keyword>
<comment type="cofactor">
    <cofactor evidence="3">
        <name>a divalent metal cation</name>
        <dbReference type="ChEBI" id="CHEBI:60240"/>
    </cofactor>
</comment>
<keyword evidence="9 11" id="KW-0378">Hydrolase</keyword>
<evidence type="ECO:0000256" key="8">
    <source>
        <dbReference type="ARBA" id="ARBA00022741"/>
    </source>
</evidence>
<comment type="similarity">
    <text evidence="5 11">Belongs to the 5'-nucleotidase family.</text>
</comment>
<protein>
    <submittedName>
        <fullName evidence="14">Multifunctional 2',3'-cyclic-nucleotide 2'-phosphodiesterase/5'-nucleotidase/3'-nucleotidase</fullName>
    </submittedName>
</protein>
<comment type="subcellular location">
    <subcellularLocation>
        <location evidence="4">Cell envelope</location>
    </subcellularLocation>
</comment>
<dbReference type="PANTHER" id="PTHR11575">
    <property type="entry name" value="5'-NUCLEOTIDASE-RELATED"/>
    <property type="match status" value="1"/>
</dbReference>
<dbReference type="Gene3D" id="3.90.780.10">
    <property type="entry name" value="5'-Nucleotidase, C-terminal domain"/>
    <property type="match status" value="1"/>
</dbReference>
<evidence type="ECO:0000259" key="13">
    <source>
        <dbReference type="Pfam" id="PF02872"/>
    </source>
</evidence>
<dbReference type="InterPro" id="IPR006179">
    <property type="entry name" value="5_nucleotidase/apyrase"/>
</dbReference>
<name>A0A8J3XHV0_9ACTN</name>
<dbReference type="GO" id="GO:0000166">
    <property type="term" value="F:nucleotide binding"/>
    <property type="evidence" value="ECO:0007669"/>
    <property type="project" value="UniProtKB-KW"/>
</dbReference>
<dbReference type="GO" id="GO:0046872">
    <property type="term" value="F:metal ion binding"/>
    <property type="evidence" value="ECO:0007669"/>
    <property type="project" value="UniProtKB-KW"/>
</dbReference>
<gene>
    <name evidence="14" type="ORF">Pph01_66920</name>
</gene>
<dbReference type="PROSITE" id="PS00786">
    <property type="entry name" value="5_NUCLEOTIDASE_2"/>
    <property type="match status" value="1"/>
</dbReference>
<organism evidence="14 15">
    <name type="scientific">Planotetraspora phitsanulokensis</name>
    <dbReference type="NCBI Taxonomy" id="575192"/>
    <lineage>
        <taxon>Bacteria</taxon>
        <taxon>Bacillati</taxon>
        <taxon>Actinomycetota</taxon>
        <taxon>Actinomycetes</taxon>
        <taxon>Streptosporangiales</taxon>
        <taxon>Streptosporangiaceae</taxon>
        <taxon>Planotetraspora</taxon>
    </lineage>
</organism>
<proteinExistence type="inferred from homology"/>
<accession>A0A8J3XHV0</accession>
<evidence type="ECO:0000256" key="3">
    <source>
        <dbReference type="ARBA" id="ARBA00001968"/>
    </source>
</evidence>
<feature type="domain" description="Calcineurin-like phosphoesterase" evidence="12">
    <location>
        <begin position="43"/>
        <end position="287"/>
    </location>
</feature>
<dbReference type="GO" id="GO:0008663">
    <property type="term" value="F:2',3'-cyclic-nucleotide 2'-phosphodiesterase activity"/>
    <property type="evidence" value="ECO:0007669"/>
    <property type="project" value="UniProtKB-EC"/>
</dbReference>
<dbReference type="SUPFAM" id="SSF55816">
    <property type="entry name" value="5'-nucleotidase (syn. UDP-sugar hydrolase), C-terminal domain"/>
    <property type="match status" value="1"/>
</dbReference>
<evidence type="ECO:0000256" key="6">
    <source>
        <dbReference type="ARBA" id="ARBA00022723"/>
    </source>
</evidence>
<dbReference type="Pfam" id="PF00149">
    <property type="entry name" value="Metallophos"/>
    <property type="match status" value="1"/>
</dbReference>
<keyword evidence="15" id="KW-1185">Reference proteome</keyword>
<dbReference type="Pfam" id="PF02872">
    <property type="entry name" value="5_nucleotid_C"/>
    <property type="match status" value="1"/>
</dbReference>
<sequence length="594" mass="63263">MSSKIGKVLAAGAAVATIGVLAPSVPATASSGLSSSGHPVKVTVMASSDIHGNAVNWDYFKNAEYDDSAHNDVGLAKISTLVNQIRADRGADHTLLFDSGDTIQGTPLDYYYAKVEPVTETGKTHPMAKAMNAIGYDAVTLGNHEFNYGLPLLAKWIDQMKAPVLGANAVSARTGLPAYQPFIIKTMKVKGEKPIKVGVLGLTNPGIAIWDKGNVEGKLKFLDLVATAKKWVPVIRAKGADVVLVTAHAGDNGMSSYGSDLPVENASAMVAEQVPGIDAVLFGHAHNDVPQRFVTNKVTGQQVLLTEPGRWGQRLSVVDFTLTKQRGRWTVSGKSSTTLNANTVAEDPKIVALMKEQHDKTVAYVNQVIAQSKEQLSAAESPYKDTPILDYIQKVQTDLVSKAVAGTPDASLPVLSIAAPFSRSAVFPAGPVSVRDMAGLYVYDNTLLGIKLTGAQIKDYLEYSARYFNQVAPGAPIDLRNLTNAGGTPDYNYDQLSGVTYDIDISKPVGQRIVGLSYQGQPVAADRQFVVAINNYRQSGGGGFPGVTTAPVVYNAQVEIRQALIEYATASGTIDPATFAEANWKLVREGVPVF</sequence>
<dbReference type="InterPro" id="IPR008334">
    <property type="entry name" value="5'-Nucleotdase_C"/>
</dbReference>
<dbReference type="InterPro" id="IPR004843">
    <property type="entry name" value="Calcineurin-like_PHP"/>
</dbReference>
<dbReference type="InterPro" id="IPR036907">
    <property type="entry name" value="5'-Nucleotdase_C_sf"/>
</dbReference>
<dbReference type="GO" id="GO:0008254">
    <property type="term" value="F:3'-nucleotidase activity"/>
    <property type="evidence" value="ECO:0007669"/>
    <property type="project" value="UniProtKB-EC"/>
</dbReference>